<dbReference type="AlphaFoldDB" id="A0A7W9J8H3"/>
<feature type="compositionally biased region" description="Polar residues" evidence="1">
    <location>
        <begin position="75"/>
        <end position="85"/>
    </location>
</feature>
<dbReference type="RefSeq" id="WP_184797667.1">
    <property type="nucleotide sequence ID" value="NZ_JACHMY010000001.1"/>
</dbReference>
<comment type="caution">
    <text evidence="2">The sequence shown here is derived from an EMBL/GenBank/DDBJ whole genome shotgun (WGS) entry which is preliminary data.</text>
</comment>
<organism evidence="2 3">
    <name type="scientific">Kribbella italica</name>
    <dbReference type="NCBI Taxonomy" id="1540520"/>
    <lineage>
        <taxon>Bacteria</taxon>
        <taxon>Bacillati</taxon>
        <taxon>Actinomycetota</taxon>
        <taxon>Actinomycetes</taxon>
        <taxon>Propionibacteriales</taxon>
        <taxon>Kribbellaceae</taxon>
        <taxon>Kribbella</taxon>
    </lineage>
</organism>
<evidence type="ECO:0000313" key="3">
    <source>
        <dbReference type="Proteomes" id="UP000549971"/>
    </source>
</evidence>
<feature type="compositionally biased region" description="Basic and acidic residues" evidence="1">
    <location>
        <begin position="121"/>
        <end position="130"/>
    </location>
</feature>
<feature type="compositionally biased region" description="Basic and acidic residues" evidence="1">
    <location>
        <begin position="345"/>
        <end position="357"/>
    </location>
</feature>
<protein>
    <submittedName>
        <fullName evidence="2">Uncharacterized protein</fullName>
    </submittedName>
</protein>
<evidence type="ECO:0000313" key="2">
    <source>
        <dbReference type="EMBL" id="MBB5837562.1"/>
    </source>
</evidence>
<dbReference type="Proteomes" id="UP000549971">
    <property type="component" value="Unassembled WGS sequence"/>
</dbReference>
<proteinExistence type="predicted"/>
<feature type="compositionally biased region" description="Low complexity" evidence="1">
    <location>
        <begin position="95"/>
        <end position="108"/>
    </location>
</feature>
<keyword evidence="3" id="KW-1185">Reference proteome</keyword>
<feature type="region of interest" description="Disordered" evidence="1">
    <location>
        <begin position="1"/>
        <end position="23"/>
    </location>
</feature>
<accession>A0A7W9J8H3</accession>
<dbReference type="EMBL" id="JACHMY010000001">
    <property type="protein sequence ID" value="MBB5837562.1"/>
    <property type="molecule type" value="Genomic_DNA"/>
</dbReference>
<gene>
    <name evidence="2" type="ORF">HDA39_004296</name>
</gene>
<feature type="region of interest" description="Disordered" evidence="1">
    <location>
        <begin position="75"/>
        <end position="130"/>
    </location>
</feature>
<reference evidence="2 3" key="1">
    <citation type="submission" date="2020-08" db="EMBL/GenBank/DDBJ databases">
        <title>Sequencing the genomes of 1000 actinobacteria strains.</title>
        <authorList>
            <person name="Klenk H.-P."/>
        </authorList>
    </citation>
    <scope>NUCLEOTIDE SEQUENCE [LARGE SCALE GENOMIC DNA]</scope>
    <source>
        <strain evidence="2 3">DSM 28967</strain>
    </source>
</reference>
<feature type="region of interest" description="Disordered" evidence="1">
    <location>
        <begin position="316"/>
        <end position="357"/>
    </location>
</feature>
<sequence>MSTPNQGPETAARPGLSDEALKSLGPMTPAQQQAMNHVVNAVKAVAPMINAVAKCIRGIRNTFARISQAAQRLTSTDRALNQSQGGRHRADGSTAGRQAAAGPAPQAGELSAPVREATVQARDRGRSLARDAGRALVNGTGKALASAGRWAWSKMQAGKAAAGEQVAKQVARGQAWANEKVTPLVQAADNKLSQAADWTGGKVDQAVAYGNQQMSRAAARASAALAAFAVNRSDPSLTSPDQALGQKAQLLAISKAIEAVTVPQDQRAARLAEFVELAGKLPAEAGATVEKPGGPAVEAGAQSVAASQHAAWVLGPNADANSIRPPAATGQATPSAAESAPGLHTKKEGPESTQTRD</sequence>
<name>A0A7W9J8H3_9ACTN</name>
<evidence type="ECO:0000256" key="1">
    <source>
        <dbReference type="SAM" id="MobiDB-lite"/>
    </source>
</evidence>